<evidence type="ECO:0000256" key="1">
    <source>
        <dbReference type="SAM" id="MobiDB-lite"/>
    </source>
</evidence>
<comment type="caution">
    <text evidence="2">The sequence shown here is derived from an EMBL/GenBank/DDBJ whole genome shotgun (WGS) entry which is preliminary data.</text>
</comment>
<evidence type="ECO:0000313" key="2">
    <source>
        <dbReference type="EMBL" id="RBP36861.1"/>
    </source>
</evidence>
<dbReference type="AlphaFoldDB" id="A0A366H5W5"/>
<proteinExistence type="predicted"/>
<protein>
    <submittedName>
        <fullName evidence="2">Uncharacterized protein</fullName>
    </submittedName>
</protein>
<dbReference type="EMBL" id="QNRR01000015">
    <property type="protein sequence ID" value="RBP36861.1"/>
    <property type="molecule type" value="Genomic_DNA"/>
</dbReference>
<dbReference type="Proteomes" id="UP000253426">
    <property type="component" value="Unassembled WGS sequence"/>
</dbReference>
<dbReference type="RefSeq" id="WP_113961647.1">
    <property type="nucleotide sequence ID" value="NZ_QNRR01000015.1"/>
</dbReference>
<gene>
    <name evidence="2" type="ORF">DES53_1152</name>
</gene>
<sequence length="240" mass="27553">MQASETPQQKYLRTEAVESLYFIGGPPQDEQNMWEDLLDILRGGVWLDIEIVLSALEHELNLLREGTGQRDTRKRASCLAKLRLAMIYGQIQSAPEINRNDPDTALWEWVNETAPVFPLFSAPGRTLVDLAVLLEYEFDYIRDTIIPEIVRKTKALKRDAIEMAVARLATPYRQIRRAKPNVRRLFVSSVLVPKNTPANGRPLADEVLRDMYPMFQNFGKRRSREHSRDTVEQSSDIQSA</sequence>
<name>A0A366H5W5_9BACT</name>
<reference evidence="2 3" key="1">
    <citation type="submission" date="2018-06" db="EMBL/GenBank/DDBJ databases">
        <title>Genomic Encyclopedia of Type Strains, Phase IV (KMG-IV): sequencing the most valuable type-strain genomes for metagenomic binning, comparative biology and taxonomic classification.</title>
        <authorList>
            <person name="Goeker M."/>
        </authorList>
    </citation>
    <scope>NUCLEOTIDE SEQUENCE [LARGE SCALE GENOMIC DNA]</scope>
    <source>
        <strain evidence="2 3">DSM 25532</strain>
    </source>
</reference>
<keyword evidence="3" id="KW-1185">Reference proteome</keyword>
<organism evidence="2 3">
    <name type="scientific">Roseimicrobium gellanilyticum</name>
    <dbReference type="NCBI Taxonomy" id="748857"/>
    <lineage>
        <taxon>Bacteria</taxon>
        <taxon>Pseudomonadati</taxon>
        <taxon>Verrucomicrobiota</taxon>
        <taxon>Verrucomicrobiia</taxon>
        <taxon>Verrucomicrobiales</taxon>
        <taxon>Verrucomicrobiaceae</taxon>
        <taxon>Roseimicrobium</taxon>
    </lineage>
</organism>
<feature type="region of interest" description="Disordered" evidence="1">
    <location>
        <begin position="219"/>
        <end position="240"/>
    </location>
</feature>
<accession>A0A366H5W5</accession>
<evidence type="ECO:0000313" key="3">
    <source>
        <dbReference type="Proteomes" id="UP000253426"/>
    </source>
</evidence>